<dbReference type="PANTHER" id="PTHR24043:SF8">
    <property type="entry name" value="EGF-LIKE DOMAIN-CONTAINING PROTEIN"/>
    <property type="match status" value="1"/>
</dbReference>
<accession>A0AAE1CJ10</accession>
<dbReference type="InterPro" id="IPR042635">
    <property type="entry name" value="MEGF10/SREC1/2-like"/>
</dbReference>
<name>A0AAE1CJ10_9GAST</name>
<dbReference type="Proteomes" id="UP001283361">
    <property type="component" value="Unassembled WGS sequence"/>
</dbReference>
<dbReference type="PANTHER" id="PTHR24043">
    <property type="entry name" value="SCAVENGER RECEPTOR CLASS F"/>
    <property type="match status" value="1"/>
</dbReference>
<dbReference type="SMART" id="SM00181">
    <property type="entry name" value="EGF"/>
    <property type="match status" value="5"/>
</dbReference>
<feature type="domain" description="EGF-like" evidence="3">
    <location>
        <begin position="90"/>
        <end position="125"/>
    </location>
</feature>
<dbReference type="Pfam" id="PF00053">
    <property type="entry name" value="EGF_laminin"/>
    <property type="match status" value="1"/>
</dbReference>
<comment type="caution">
    <text evidence="4">The sequence shown here is derived from an EMBL/GenBank/DDBJ whole genome shotgun (WGS) entry which is preliminary data.</text>
</comment>
<sequence>MKKTNRRIINVTGLILCVTILITTCQTVSNCSDDEYGSKCENRCSANCATATGPGRVCDGVSGACLRGCQPGYRGIQCIEICKNGTYGLDCAERCSATCTANTCDPISGVCEAGCQAGYEGPRCRTSERDRVTCADKRYGRKCEKSCHAHCAGRNRAGRVCDVLTGVCLRGCTPGHQGNHCDIFCSPGTYGMNCTKKCSATCRAYTCDAISGVCDVGCQAGYEGPSCRTMCRVGTYGEDCASTCSDHCAVRGFCESVSGTCYKGCQAGYFGPTCQQGCPRKKNQLSTTNGKSQIFCTRTFDEMRIEINGLPRDLRSEIDRAKELRNEIDRERGRKI</sequence>
<gene>
    <name evidence="4" type="ORF">RRG08_026342</name>
</gene>
<keyword evidence="1" id="KW-0245">EGF-like domain</keyword>
<feature type="domain" description="EGF-like" evidence="3">
    <location>
        <begin position="243"/>
        <end position="275"/>
    </location>
</feature>
<protein>
    <recommendedName>
        <fullName evidence="3">EGF-like domain-containing protein</fullName>
    </recommendedName>
</protein>
<dbReference type="AlphaFoldDB" id="A0AAE1CJ10"/>
<evidence type="ECO:0000259" key="3">
    <source>
        <dbReference type="SMART" id="SM00181"/>
    </source>
</evidence>
<keyword evidence="5" id="KW-1185">Reference proteome</keyword>
<dbReference type="InterPro" id="IPR000742">
    <property type="entry name" value="EGF"/>
</dbReference>
<feature type="signal peptide" evidence="2">
    <location>
        <begin position="1"/>
        <end position="25"/>
    </location>
</feature>
<dbReference type="EMBL" id="JAWDGP010007980">
    <property type="protein sequence ID" value="KAK3698243.1"/>
    <property type="molecule type" value="Genomic_DNA"/>
</dbReference>
<keyword evidence="2" id="KW-0732">Signal</keyword>
<organism evidence="4 5">
    <name type="scientific">Elysia crispata</name>
    <name type="common">lettuce slug</name>
    <dbReference type="NCBI Taxonomy" id="231223"/>
    <lineage>
        <taxon>Eukaryota</taxon>
        <taxon>Metazoa</taxon>
        <taxon>Spiralia</taxon>
        <taxon>Lophotrochozoa</taxon>
        <taxon>Mollusca</taxon>
        <taxon>Gastropoda</taxon>
        <taxon>Heterobranchia</taxon>
        <taxon>Euthyneura</taxon>
        <taxon>Panpulmonata</taxon>
        <taxon>Sacoglossa</taxon>
        <taxon>Placobranchoidea</taxon>
        <taxon>Plakobranchidae</taxon>
        <taxon>Elysia</taxon>
    </lineage>
</organism>
<evidence type="ECO:0000256" key="1">
    <source>
        <dbReference type="ARBA" id="ARBA00022536"/>
    </source>
</evidence>
<feature type="domain" description="EGF-like" evidence="3">
    <location>
        <begin position="30"/>
        <end position="79"/>
    </location>
</feature>
<evidence type="ECO:0000313" key="4">
    <source>
        <dbReference type="EMBL" id="KAK3698243.1"/>
    </source>
</evidence>
<feature type="domain" description="EGF-like" evidence="3">
    <location>
        <begin position="142"/>
        <end position="182"/>
    </location>
</feature>
<proteinExistence type="predicted"/>
<reference evidence="4" key="1">
    <citation type="journal article" date="2023" name="G3 (Bethesda)">
        <title>A reference genome for the long-term kleptoplast-retaining sea slug Elysia crispata morphotype clarki.</title>
        <authorList>
            <person name="Eastman K.E."/>
            <person name="Pendleton A.L."/>
            <person name="Shaikh M.A."/>
            <person name="Suttiyut T."/>
            <person name="Ogas R."/>
            <person name="Tomko P."/>
            <person name="Gavelis G."/>
            <person name="Widhalm J.R."/>
            <person name="Wisecaver J.H."/>
        </authorList>
    </citation>
    <scope>NUCLEOTIDE SEQUENCE</scope>
    <source>
        <strain evidence="4">ECLA1</strain>
    </source>
</reference>
<evidence type="ECO:0000313" key="5">
    <source>
        <dbReference type="Proteomes" id="UP001283361"/>
    </source>
</evidence>
<evidence type="ECO:0000256" key="2">
    <source>
        <dbReference type="SAM" id="SignalP"/>
    </source>
</evidence>
<feature type="domain" description="EGF-like" evidence="3">
    <location>
        <begin position="193"/>
        <end position="228"/>
    </location>
</feature>
<feature type="chain" id="PRO_5042061270" description="EGF-like domain-containing protein" evidence="2">
    <location>
        <begin position="26"/>
        <end position="336"/>
    </location>
</feature>
<dbReference type="Gene3D" id="2.170.300.10">
    <property type="entry name" value="Tie2 ligand-binding domain superfamily"/>
    <property type="match status" value="2"/>
</dbReference>
<dbReference type="InterPro" id="IPR002049">
    <property type="entry name" value="LE_dom"/>
</dbReference>
<dbReference type="GO" id="GO:0005044">
    <property type="term" value="F:scavenger receptor activity"/>
    <property type="evidence" value="ECO:0007669"/>
    <property type="project" value="InterPro"/>
</dbReference>